<dbReference type="OrthoDB" id="429813at2759"/>
<evidence type="ECO:0000259" key="3">
    <source>
        <dbReference type="Pfam" id="PF00501"/>
    </source>
</evidence>
<evidence type="ECO:0000313" key="4">
    <source>
        <dbReference type="EMBL" id="TGO10175.1"/>
    </source>
</evidence>
<dbReference type="InterPro" id="IPR020845">
    <property type="entry name" value="AMP-binding_CS"/>
</dbReference>
<dbReference type="PANTHER" id="PTHR43439:SF2">
    <property type="entry name" value="ENZYME, PUTATIVE (JCVI)-RELATED"/>
    <property type="match status" value="1"/>
</dbReference>
<keyword evidence="1" id="KW-0596">Phosphopantetheine</keyword>
<dbReference type="Gene3D" id="3.40.50.12780">
    <property type="entry name" value="N-terminal domain of ligase-like"/>
    <property type="match status" value="1"/>
</dbReference>
<dbReference type="PANTHER" id="PTHR43439">
    <property type="entry name" value="PHENYLACETATE-COENZYME A LIGASE"/>
    <property type="match status" value="1"/>
</dbReference>
<feature type="domain" description="AMP-dependent synthetase/ligase" evidence="3">
    <location>
        <begin position="51"/>
        <end position="302"/>
    </location>
</feature>
<comment type="caution">
    <text evidence="4">The sequence shown here is derived from an EMBL/GenBank/DDBJ whole genome shotgun (WGS) entry which is preliminary data.</text>
</comment>
<dbReference type="InterPro" id="IPR000873">
    <property type="entry name" value="AMP-dep_synth/lig_dom"/>
</dbReference>
<dbReference type="Proteomes" id="UP000297777">
    <property type="component" value="Unassembled WGS sequence"/>
</dbReference>
<sequence length="486" mass="54691">MATERLNKFQNAVQAVASEQLLPNAIDHIAKNDPGRLYAEIPLSPMTFDAGFRSVSYADLANAVNGMAWWIHRALGFSSTCEPLCYMGPNYLTRNLVLLGNCKAGYSTLMMTPRFNAVAHDNFIKKCNCNKIIMPQGSASADESIIALYDKVLRAPTLEELFSEEFPHFTFEKSFREIKTEPLVILHTSGTTGFPKPIIWTHEYVAGYVKERRLDPPKGFESTDRLMLGGKLICSFPPAHAGPTWVTLLFTVYCGSTMVYLLPGMLPTVNMLVDCVQHKKVDALMLVPPQIEELAIDSEALQIISQNGETIFYAGGDVTIAAGDTISSKIKLITTCESTEQGFWHTIHPTGPWNPKIWKYMRVHPAQNLTFRHQSEDLFEATYTLNGRDLFSPHAYYPELWQFRGQGDDMQSFITAEKFYPTQMDRIIGAHPGVAAVLFVGTRRPKGVLLVELRDPSEDKDVFLEYGRLLRRRMNPCHKLPKSLKT</sequence>
<dbReference type="EMBL" id="PQXH01000142">
    <property type="protein sequence ID" value="TGO10175.1"/>
    <property type="molecule type" value="Genomic_DNA"/>
</dbReference>
<dbReference type="AlphaFoldDB" id="A0A4Z1ED33"/>
<dbReference type="InterPro" id="IPR042099">
    <property type="entry name" value="ANL_N_sf"/>
</dbReference>
<reference evidence="4 5" key="1">
    <citation type="submission" date="2017-12" db="EMBL/GenBank/DDBJ databases">
        <title>Comparative genomics of Botrytis spp.</title>
        <authorList>
            <person name="Valero-Jimenez C.A."/>
            <person name="Tapia P."/>
            <person name="Veloso J."/>
            <person name="Silva-Moreno E."/>
            <person name="Staats M."/>
            <person name="Valdes J.H."/>
            <person name="Van Kan J.A.L."/>
        </authorList>
    </citation>
    <scope>NUCLEOTIDE SEQUENCE [LARGE SCALE GENOMIC DNA]</scope>
    <source>
        <strain evidence="4 5">Bt9001</strain>
    </source>
</reference>
<dbReference type="SUPFAM" id="SSF56801">
    <property type="entry name" value="Acetyl-CoA synthetase-like"/>
    <property type="match status" value="1"/>
</dbReference>
<gene>
    <name evidence="4" type="ORF">BTUL_0142g00120</name>
</gene>
<protein>
    <recommendedName>
        <fullName evidence="3">AMP-dependent synthetase/ligase domain-containing protein</fullName>
    </recommendedName>
</protein>
<name>A0A4Z1ED33_9HELO</name>
<dbReference type="InterPro" id="IPR051414">
    <property type="entry name" value="Adenylate-forming_Reductase"/>
</dbReference>
<organism evidence="4 5">
    <name type="scientific">Botrytis tulipae</name>
    <dbReference type="NCBI Taxonomy" id="87230"/>
    <lineage>
        <taxon>Eukaryota</taxon>
        <taxon>Fungi</taxon>
        <taxon>Dikarya</taxon>
        <taxon>Ascomycota</taxon>
        <taxon>Pezizomycotina</taxon>
        <taxon>Leotiomycetes</taxon>
        <taxon>Helotiales</taxon>
        <taxon>Sclerotiniaceae</taxon>
        <taxon>Botrytis</taxon>
    </lineage>
</organism>
<accession>A0A4Z1ED33</accession>
<keyword evidence="2" id="KW-0597">Phosphoprotein</keyword>
<evidence type="ECO:0000313" key="5">
    <source>
        <dbReference type="Proteomes" id="UP000297777"/>
    </source>
</evidence>
<keyword evidence="5" id="KW-1185">Reference proteome</keyword>
<proteinExistence type="predicted"/>
<evidence type="ECO:0000256" key="2">
    <source>
        <dbReference type="ARBA" id="ARBA00022553"/>
    </source>
</evidence>
<dbReference type="Pfam" id="PF23562">
    <property type="entry name" value="AMP-binding_C_3"/>
    <property type="match status" value="1"/>
</dbReference>
<evidence type="ECO:0000256" key="1">
    <source>
        <dbReference type="ARBA" id="ARBA00022450"/>
    </source>
</evidence>
<dbReference type="Pfam" id="PF00501">
    <property type="entry name" value="AMP-binding"/>
    <property type="match status" value="1"/>
</dbReference>
<dbReference type="PROSITE" id="PS00455">
    <property type="entry name" value="AMP_BINDING"/>
    <property type="match status" value="1"/>
</dbReference>